<dbReference type="AlphaFoldDB" id="A0A444IYA9"/>
<dbReference type="EMBL" id="MTKO01000071">
    <property type="protein sequence ID" value="RWX45891.1"/>
    <property type="molecule type" value="Genomic_DNA"/>
</dbReference>
<dbReference type="NCBIfam" id="NF038090">
    <property type="entry name" value="IscA_HesB_Se"/>
    <property type="match status" value="1"/>
</dbReference>
<protein>
    <submittedName>
        <fullName evidence="2">Fe-S cluster assembly iron-binding protein IscA</fullName>
    </submittedName>
</protein>
<organism evidence="2 3">
    <name type="scientific">Candidatus Electrothrix aarhusensis</name>
    <dbReference type="NCBI Taxonomy" id="1859131"/>
    <lineage>
        <taxon>Bacteria</taxon>
        <taxon>Pseudomonadati</taxon>
        <taxon>Thermodesulfobacteriota</taxon>
        <taxon>Desulfobulbia</taxon>
        <taxon>Desulfobulbales</taxon>
        <taxon>Desulfobulbaceae</taxon>
        <taxon>Candidatus Electrothrix</taxon>
    </lineage>
</organism>
<gene>
    <name evidence="2" type="ORF">H206_00708</name>
</gene>
<comment type="caution">
    <text evidence="2">The sequence shown here is derived from an EMBL/GenBank/DDBJ whole genome shotgun (WGS) entry which is preliminary data.</text>
</comment>
<name>A0A444IYA9_9BACT</name>
<accession>A0A444IYA9</accession>
<evidence type="ECO:0000313" key="2">
    <source>
        <dbReference type="EMBL" id="RWX45891.1"/>
    </source>
</evidence>
<proteinExistence type="predicted"/>
<dbReference type="InterPro" id="IPR035903">
    <property type="entry name" value="HesB-like_dom_sf"/>
</dbReference>
<dbReference type="Gene3D" id="2.60.300.12">
    <property type="entry name" value="HesB-like domain"/>
    <property type="match status" value="1"/>
</dbReference>
<reference evidence="2 3" key="1">
    <citation type="submission" date="2017-01" db="EMBL/GenBank/DDBJ databases">
        <title>The cable genome- insights into the physiology and evolution of filamentous bacteria capable of sulfide oxidation via long distance electron transfer.</title>
        <authorList>
            <person name="Schreiber L."/>
            <person name="Bjerg J.T."/>
            <person name="Boggild A."/>
            <person name="Van De Vossenberg J."/>
            <person name="Meysman F."/>
            <person name="Nielsen L.P."/>
            <person name="Schramm A."/>
            <person name="Kjeldsen K.U."/>
        </authorList>
    </citation>
    <scope>NUCLEOTIDE SEQUENCE [LARGE SCALE GENOMIC DNA]</scope>
    <source>
        <strain evidence="2">MCF</strain>
    </source>
</reference>
<evidence type="ECO:0000259" key="1">
    <source>
        <dbReference type="Pfam" id="PF01521"/>
    </source>
</evidence>
<dbReference type="SUPFAM" id="SSF89360">
    <property type="entry name" value="HesB-like domain"/>
    <property type="match status" value="1"/>
</dbReference>
<dbReference type="Pfam" id="PF01521">
    <property type="entry name" value="Fe-S_biosyn"/>
    <property type="match status" value="1"/>
</dbReference>
<sequence>MLEVTETALTNIKKYLSENNIESAVRITMISGGCSGNSLGLALDEAKENDLTSEQDGVNFLVEKGLAETCGTITVDFTESSGDGCGCSGGGFSIKSENSLAGDDQGGCGCSCTSGSCG</sequence>
<keyword evidence="3" id="KW-1185">Reference proteome</keyword>
<dbReference type="InterPro" id="IPR000361">
    <property type="entry name" value="ATAP_core_dom"/>
</dbReference>
<dbReference type="Proteomes" id="UP000287853">
    <property type="component" value="Unassembled WGS sequence"/>
</dbReference>
<feature type="domain" description="Core" evidence="1">
    <location>
        <begin position="2"/>
        <end position="81"/>
    </location>
</feature>
<evidence type="ECO:0000313" key="3">
    <source>
        <dbReference type="Proteomes" id="UP000287853"/>
    </source>
</evidence>